<dbReference type="InterPro" id="IPR037523">
    <property type="entry name" value="VOC_core"/>
</dbReference>
<dbReference type="RefSeq" id="WP_126013001.1">
    <property type="nucleotide sequence ID" value="NZ_CP034437.1"/>
</dbReference>
<evidence type="ECO:0000259" key="1">
    <source>
        <dbReference type="PROSITE" id="PS51819"/>
    </source>
</evidence>
<protein>
    <submittedName>
        <fullName evidence="2">VOC family protein</fullName>
    </submittedName>
</protein>
<name>A0A3S9A030_9BACL</name>
<dbReference type="InterPro" id="IPR041581">
    <property type="entry name" value="Glyoxalase_6"/>
</dbReference>
<dbReference type="Pfam" id="PF18029">
    <property type="entry name" value="Glyoxalase_6"/>
    <property type="match status" value="1"/>
</dbReference>
<dbReference type="Gene3D" id="3.10.180.10">
    <property type="entry name" value="2,3-Dihydroxybiphenyl 1,2-Dioxygenase, domain 1"/>
    <property type="match status" value="1"/>
</dbReference>
<dbReference type="PANTHER" id="PTHR34109">
    <property type="entry name" value="BNAUNNG04460D PROTEIN-RELATED"/>
    <property type="match status" value="1"/>
</dbReference>
<accession>A0A3S9A030</accession>
<feature type="domain" description="VOC" evidence="1">
    <location>
        <begin position="6"/>
        <end position="128"/>
    </location>
</feature>
<evidence type="ECO:0000313" key="2">
    <source>
        <dbReference type="EMBL" id="AZN39042.1"/>
    </source>
</evidence>
<dbReference type="Proteomes" id="UP000272528">
    <property type="component" value="Chromosome"/>
</dbReference>
<reference evidence="3" key="1">
    <citation type="submission" date="2018-12" db="EMBL/GenBank/DDBJ databases">
        <title>Genome sequence of Peanibacillus sp.</title>
        <authorList>
            <person name="Subramani G."/>
            <person name="Srinivasan S."/>
            <person name="Kim M.K."/>
        </authorList>
    </citation>
    <scope>NUCLEOTIDE SEQUENCE [LARGE SCALE GENOMIC DNA]</scope>
    <source>
        <strain evidence="3">18JY67-1</strain>
    </source>
</reference>
<dbReference type="AlphaFoldDB" id="A0A3S9A030"/>
<dbReference type="PANTHER" id="PTHR34109:SF1">
    <property type="entry name" value="VOC DOMAIN-CONTAINING PROTEIN"/>
    <property type="match status" value="1"/>
</dbReference>
<gene>
    <name evidence="2" type="ORF">EJC50_04690</name>
</gene>
<dbReference type="SUPFAM" id="SSF54593">
    <property type="entry name" value="Glyoxalase/Bleomycin resistance protein/Dihydroxybiphenyl dioxygenase"/>
    <property type="match status" value="1"/>
</dbReference>
<dbReference type="OrthoDB" id="9795306at2"/>
<dbReference type="KEGG" id="palb:EJC50_04690"/>
<dbReference type="EMBL" id="CP034437">
    <property type="protein sequence ID" value="AZN39042.1"/>
    <property type="molecule type" value="Genomic_DNA"/>
</dbReference>
<organism evidence="2 3">
    <name type="scientific">Paenibacillus albus</name>
    <dbReference type="NCBI Taxonomy" id="2495582"/>
    <lineage>
        <taxon>Bacteria</taxon>
        <taxon>Bacillati</taxon>
        <taxon>Bacillota</taxon>
        <taxon>Bacilli</taxon>
        <taxon>Bacillales</taxon>
        <taxon>Paenibacillaceae</taxon>
        <taxon>Paenibacillus</taxon>
    </lineage>
</organism>
<proteinExistence type="predicted"/>
<sequence>MSGAEARASIAPWLLVHHAEEAAAFYKSAFSAVELHRLEGDDGKLELAQLAVQGAEFWIQEDAEFDPAAAAAGRGLARMILTVADPDALFNQAVAAGASIVVPMEESHGWRIGRIADPLGHHWEIAKPL</sequence>
<keyword evidence="3" id="KW-1185">Reference proteome</keyword>
<dbReference type="PROSITE" id="PS51819">
    <property type="entry name" value="VOC"/>
    <property type="match status" value="1"/>
</dbReference>
<evidence type="ECO:0000313" key="3">
    <source>
        <dbReference type="Proteomes" id="UP000272528"/>
    </source>
</evidence>
<dbReference type="InterPro" id="IPR029068">
    <property type="entry name" value="Glyas_Bleomycin-R_OHBP_Dase"/>
</dbReference>